<name>A0ABQ5UVC2_9PROT</name>
<dbReference type="Proteomes" id="UP001161390">
    <property type="component" value="Unassembled WGS sequence"/>
</dbReference>
<dbReference type="EMBL" id="BSNJ01000001">
    <property type="protein sequence ID" value="GLQ19047.1"/>
    <property type="molecule type" value="Genomic_DNA"/>
</dbReference>
<reference evidence="1" key="1">
    <citation type="journal article" date="2014" name="Int. J. Syst. Evol. Microbiol.">
        <title>Complete genome of a new Firmicutes species belonging to the dominant human colonic microbiota ('Ruminococcus bicirculans') reveals two chromosomes and a selective capacity to utilize plant glucans.</title>
        <authorList>
            <consortium name="NISC Comparative Sequencing Program"/>
            <person name="Wegmann U."/>
            <person name="Louis P."/>
            <person name="Goesmann A."/>
            <person name="Henrissat B."/>
            <person name="Duncan S.H."/>
            <person name="Flint H.J."/>
        </authorList>
    </citation>
    <scope>NUCLEOTIDE SEQUENCE</scope>
    <source>
        <strain evidence="1">NBRC 108216</strain>
    </source>
</reference>
<organism evidence="1 2">
    <name type="scientific">Algimonas porphyrae</name>
    <dbReference type="NCBI Taxonomy" id="1128113"/>
    <lineage>
        <taxon>Bacteria</taxon>
        <taxon>Pseudomonadati</taxon>
        <taxon>Pseudomonadota</taxon>
        <taxon>Alphaproteobacteria</taxon>
        <taxon>Maricaulales</taxon>
        <taxon>Robiginitomaculaceae</taxon>
        <taxon>Algimonas</taxon>
    </lineage>
</organism>
<keyword evidence="2" id="KW-1185">Reference proteome</keyword>
<comment type="caution">
    <text evidence="1">The sequence shown here is derived from an EMBL/GenBank/DDBJ whole genome shotgun (WGS) entry which is preliminary data.</text>
</comment>
<gene>
    <name evidence="1" type="ORF">GCM10007854_00020</name>
</gene>
<evidence type="ECO:0000313" key="1">
    <source>
        <dbReference type="EMBL" id="GLQ19047.1"/>
    </source>
</evidence>
<sequence length="171" mass="18705">MTAPTVPPMDELEALLAEAAPGPWFIRDGSSWRRIRSDWRSGQDVEVITPTIQNDGHPDLSCARGHDRMANLGLAAAAPALLDYCEHLEARLADAEARAEMFQAALDELVGSPDHEFSGVGADGLSHLRDMYREKWDMLGPSCRTSLRNHIDMAVRTAAAQARRALKDGEG</sequence>
<proteinExistence type="predicted"/>
<evidence type="ECO:0000313" key="2">
    <source>
        <dbReference type="Proteomes" id="UP001161390"/>
    </source>
</evidence>
<reference evidence="1" key="2">
    <citation type="submission" date="2023-01" db="EMBL/GenBank/DDBJ databases">
        <title>Draft genome sequence of Algimonas porphyrae strain NBRC 108216.</title>
        <authorList>
            <person name="Sun Q."/>
            <person name="Mori K."/>
        </authorList>
    </citation>
    <scope>NUCLEOTIDE SEQUENCE</scope>
    <source>
        <strain evidence="1">NBRC 108216</strain>
    </source>
</reference>
<protein>
    <submittedName>
        <fullName evidence="1">Uncharacterized protein</fullName>
    </submittedName>
</protein>
<accession>A0ABQ5UVC2</accession>